<sequence>MTNLPQNPEHPADAPLILVVDDEAVNRKVLTWALSEAGFRTLPASSGHEARELALAHRPDLVILDILMPGESGFDVCESLQGHPATRDIPVIFLSGLTDTLDKIKGLELGAVDYVTKPFSGAEVVARARIHLRLRQARQALIAQQAARLSTLRQAQQAMLVNPRELPEASFAVRFLTHDAAGGDIYDVFRHSGSIHGYFLADVTGHDLGASLITPALKSLIRQNAGPLYGPAETFATMNGVLRQVLSEGQVVTASYLALNRASGKATLVRAGHPAPVLVRKGGAAEFLEPEGDVLGGFESAHFETLDLRLGRGDRFLLYSDGLVERHGRTHDQARDLLARACEHAAGLPLEDAADHVLSELLPDGEPTHDDVVLLVAEV</sequence>
<dbReference type="InterPro" id="IPR036457">
    <property type="entry name" value="PPM-type-like_dom_sf"/>
</dbReference>
<dbReference type="PANTHER" id="PTHR43156">
    <property type="entry name" value="STAGE II SPORULATION PROTEIN E-RELATED"/>
    <property type="match status" value="1"/>
</dbReference>
<dbReference type="RefSeq" id="WP_173086169.1">
    <property type="nucleotide sequence ID" value="NZ_BLTE01000015.1"/>
</dbReference>
<protein>
    <submittedName>
        <fullName evidence="4">Transcriptional regulatory protein WalR</fullName>
    </submittedName>
</protein>
<dbReference type="SUPFAM" id="SSF81606">
    <property type="entry name" value="PP2C-like"/>
    <property type="match status" value="1"/>
</dbReference>
<proteinExistence type="predicted"/>
<gene>
    <name evidence="4" type="primary">walR_2</name>
    <name evidence="4" type="ORF">NNJEOMEG_03038</name>
</gene>
<dbReference type="Gene3D" id="3.60.40.10">
    <property type="entry name" value="PPM-type phosphatase domain"/>
    <property type="match status" value="1"/>
</dbReference>
<dbReference type="Pfam" id="PF00072">
    <property type="entry name" value="Response_reg"/>
    <property type="match status" value="1"/>
</dbReference>
<dbReference type="InterPro" id="IPR011006">
    <property type="entry name" value="CheY-like_superfamily"/>
</dbReference>
<dbReference type="PROSITE" id="PS50110">
    <property type="entry name" value="RESPONSE_REGULATORY"/>
    <property type="match status" value="1"/>
</dbReference>
<evidence type="ECO:0000256" key="1">
    <source>
        <dbReference type="ARBA" id="ARBA00022801"/>
    </source>
</evidence>
<evidence type="ECO:0000259" key="3">
    <source>
        <dbReference type="PROSITE" id="PS50110"/>
    </source>
</evidence>
<dbReference type="Pfam" id="PF07228">
    <property type="entry name" value="SpoIIE"/>
    <property type="match status" value="1"/>
</dbReference>
<feature type="modified residue" description="4-aspartylphosphate" evidence="2">
    <location>
        <position position="65"/>
    </location>
</feature>
<comment type="caution">
    <text evidence="4">The sequence shown here is derived from an EMBL/GenBank/DDBJ whole genome shotgun (WGS) entry which is preliminary data.</text>
</comment>
<dbReference type="GO" id="GO:0016791">
    <property type="term" value="F:phosphatase activity"/>
    <property type="evidence" value="ECO:0007669"/>
    <property type="project" value="TreeGrafter"/>
</dbReference>
<reference evidence="4 5" key="2">
    <citation type="submission" date="2020-05" db="EMBL/GenBank/DDBJ databases">
        <title>Draft genome sequence of Desulfovibrio sp. strainFSS-1.</title>
        <authorList>
            <person name="Shimoshige H."/>
            <person name="Kobayashi H."/>
            <person name="Maekawa T."/>
        </authorList>
    </citation>
    <scope>NUCLEOTIDE SEQUENCE [LARGE SCALE GENOMIC DNA]</scope>
    <source>
        <strain evidence="4 5">SIID29052-01</strain>
    </source>
</reference>
<dbReference type="Gene3D" id="3.40.50.2300">
    <property type="match status" value="1"/>
</dbReference>
<dbReference type="AlphaFoldDB" id="A0A6V8LWA4"/>
<keyword evidence="2" id="KW-0597">Phosphoprotein</keyword>
<accession>A0A6V8LWA4</accession>
<evidence type="ECO:0000313" key="4">
    <source>
        <dbReference type="EMBL" id="GFK95180.1"/>
    </source>
</evidence>
<organism evidence="4 5">
    <name type="scientific">Fundidesulfovibrio magnetotacticus</name>
    <dbReference type="NCBI Taxonomy" id="2730080"/>
    <lineage>
        <taxon>Bacteria</taxon>
        <taxon>Pseudomonadati</taxon>
        <taxon>Thermodesulfobacteriota</taxon>
        <taxon>Desulfovibrionia</taxon>
        <taxon>Desulfovibrionales</taxon>
        <taxon>Desulfovibrionaceae</taxon>
        <taxon>Fundidesulfovibrio</taxon>
    </lineage>
</organism>
<dbReference type="GO" id="GO:0000160">
    <property type="term" value="P:phosphorelay signal transduction system"/>
    <property type="evidence" value="ECO:0007669"/>
    <property type="project" value="InterPro"/>
</dbReference>
<dbReference type="SUPFAM" id="SSF52172">
    <property type="entry name" value="CheY-like"/>
    <property type="match status" value="1"/>
</dbReference>
<dbReference type="InterPro" id="IPR001932">
    <property type="entry name" value="PPM-type_phosphatase-like_dom"/>
</dbReference>
<evidence type="ECO:0000256" key="2">
    <source>
        <dbReference type="PROSITE-ProRule" id="PRU00169"/>
    </source>
</evidence>
<dbReference type="InterPro" id="IPR052016">
    <property type="entry name" value="Bact_Sigma-Reg"/>
</dbReference>
<dbReference type="Proteomes" id="UP000494245">
    <property type="component" value="Unassembled WGS sequence"/>
</dbReference>
<keyword evidence="1" id="KW-0378">Hydrolase</keyword>
<keyword evidence="5" id="KW-1185">Reference proteome</keyword>
<dbReference type="SMART" id="SM00448">
    <property type="entry name" value="REC"/>
    <property type="match status" value="1"/>
</dbReference>
<dbReference type="CDD" id="cd19920">
    <property type="entry name" value="REC_PA4781-like"/>
    <property type="match status" value="1"/>
</dbReference>
<dbReference type="SMART" id="SM00331">
    <property type="entry name" value="PP2C_SIG"/>
    <property type="match status" value="1"/>
</dbReference>
<dbReference type="InterPro" id="IPR001789">
    <property type="entry name" value="Sig_transdc_resp-reg_receiver"/>
</dbReference>
<reference evidence="4 5" key="1">
    <citation type="submission" date="2020-04" db="EMBL/GenBank/DDBJ databases">
        <authorList>
            <consortium name="Desulfovibrio sp. FSS-1 genome sequencing consortium"/>
            <person name="Shimoshige H."/>
            <person name="Kobayashi H."/>
            <person name="Maekawa T."/>
        </authorList>
    </citation>
    <scope>NUCLEOTIDE SEQUENCE [LARGE SCALE GENOMIC DNA]</scope>
    <source>
        <strain evidence="4 5">SIID29052-01</strain>
    </source>
</reference>
<feature type="domain" description="Response regulatory" evidence="3">
    <location>
        <begin position="16"/>
        <end position="132"/>
    </location>
</feature>
<evidence type="ECO:0000313" key="5">
    <source>
        <dbReference type="Proteomes" id="UP000494245"/>
    </source>
</evidence>
<dbReference type="PANTHER" id="PTHR43156:SF2">
    <property type="entry name" value="STAGE II SPORULATION PROTEIN E"/>
    <property type="match status" value="1"/>
</dbReference>
<name>A0A6V8LWA4_9BACT</name>
<dbReference type="EMBL" id="BLTE01000015">
    <property type="protein sequence ID" value="GFK95180.1"/>
    <property type="molecule type" value="Genomic_DNA"/>
</dbReference>